<proteinExistence type="predicted"/>
<dbReference type="Pfam" id="PF04862">
    <property type="entry name" value="DUF642"/>
    <property type="match status" value="2"/>
</dbReference>
<evidence type="ECO:0000256" key="5">
    <source>
        <dbReference type="ARBA" id="ARBA00023180"/>
    </source>
</evidence>
<keyword evidence="5" id="KW-0325">Glycoprotein</keyword>
<sequence>MAESGSSRRGVLLFLLVGVAAAGVASAIPDGLLPNGNFEQGPDKSQMNGSRVIGQNSIPCWETSGFVEYIEPGQQQNDMVLVVPEGARAVRLGNDATIRQQLPGLTRSMSYSITFSAARTCAQAEQLNVSVAAESGVLPIQTVYTSSGWDSYSYAFKARHTAVWLTIHNPGVEEDPACGPIIDSVAIKALHPPSRVKDNMLKNGDFEEGPYMFPDLAWGVLVPPMDEDDVSPLPGWMIMSDTKAVKYLDAAHFAVPHGAYAVELVAGTEAALVQEVQTKPGRSYKLSFCVGDAANGCASTLLVDAYAARGRQPVSYESHGMGGCVRSELEFAAVANLTRVVFQSMGHYMKPDGTLCGPVVDDVSLVSLPRHAARRLLM</sequence>
<dbReference type="Proteomes" id="UP000807115">
    <property type="component" value="Chromosome 6"/>
</dbReference>
<feature type="chain" id="PRO_5036702212" description="DUF642 domain-containing protein" evidence="6">
    <location>
        <begin position="28"/>
        <end position="378"/>
    </location>
</feature>
<dbReference type="EMBL" id="CM027685">
    <property type="protein sequence ID" value="KAG0526453.1"/>
    <property type="molecule type" value="Genomic_DNA"/>
</dbReference>
<dbReference type="InterPro" id="IPR008979">
    <property type="entry name" value="Galactose-bd-like_sf"/>
</dbReference>
<reference evidence="8" key="2">
    <citation type="submission" date="2020-10" db="EMBL/GenBank/DDBJ databases">
        <authorList>
            <person name="Cooper E.A."/>
            <person name="Brenton Z.W."/>
            <person name="Flinn B.S."/>
            <person name="Jenkins J."/>
            <person name="Shu S."/>
            <person name="Flowers D."/>
            <person name="Luo F."/>
            <person name="Wang Y."/>
            <person name="Xia P."/>
            <person name="Barry K."/>
            <person name="Daum C."/>
            <person name="Lipzen A."/>
            <person name="Yoshinaga Y."/>
            <person name="Schmutz J."/>
            <person name="Saski C."/>
            <person name="Vermerris W."/>
            <person name="Kresovich S."/>
        </authorList>
    </citation>
    <scope>NUCLEOTIDE SEQUENCE</scope>
</reference>
<keyword evidence="2" id="KW-0134">Cell wall</keyword>
<comment type="subcellular location">
    <subcellularLocation>
        <location evidence="1">Secreted</location>
        <location evidence="1">Cell wall</location>
    </subcellularLocation>
</comment>
<dbReference type="PANTHER" id="PTHR31265">
    <property type="entry name" value="OS02G0527500 PROTEIN-RELATED"/>
    <property type="match status" value="1"/>
</dbReference>
<evidence type="ECO:0000256" key="4">
    <source>
        <dbReference type="ARBA" id="ARBA00022729"/>
    </source>
</evidence>
<evidence type="ECO:0000256" key="6">
    <source>
        <dbReference type="SAM" id="SignalP"/>
    </source>
</evidence>
<evidence type="ECO:0000259" key="7">
    <source>
        <dbReference type="Pfam" id="PF04862"/>
    </source>
</evidence>
<evidence type="ECO:0000256" key="1">
    <source>
        <dbReference type="ARBA" id="ARBA00004191"/>
    </source>
</evidence>
<reference evidence="8" key="1">
    <citation type="journal article" date="2019" name="BMC Genomics">
        <title>A new reference genome for Sorghum bicolor reveals high levels of sequence similarity between sweet and grain genotypes: implications for the genetics of sugar metabolism.</title>
        <authorList>
            <person name="Cooper E.A."/>
            <person name="Brenton Z.W."/>
            <person name="Flinn B.S."/>
            <person name="Jenkins J."/>
            <person name="Shu S."/>
            <person name="Flowers D."/>
            <person name="Luo F."/>
            <person name="Wang Y."/>
            <person name="Xia P."/>
            <person name="Barry K."/>
            <person name="Daum C."/>
            <person name="Lipzen A."/>
            <person name="Yoshinaga Y."/>
            <person name="Schmutz J."/>
            <person name="Saski C."/>
            <person name="Vermerris W."/>
            <person name="Kresovich S."/>
        </authorList>
    </citation>
    <scope>NUCLEOTIDE SEQUENCE</scope>
</reference>
<organism evidence="8 9">
    <name type="scientific">Sorghum bicolor</name>
    <name type="common">Sorghum</name>
    <name type="synonym">Sorghum vulgare</name>
    <dbReference type="NCBI Taxonomy" id="4558"/>
    <lineage>
        <taxon>Eukaryota</taxon>
        <taxon>Viridiplantae</taxon>
        <taxon>Streptophyta</taxon>
        <taxon>Embryophyta</taxon>
        <taxon>Tracheophyta</taxon>
        <taxon>Spermatophyta</taxon>
        <taxon>Magnoliopsida</taxon>
        <taxon>Liliopsida</taxon>
        <taxon>Poales</taxon>
        <taxon>Poaceae</taxon>
        <taxon>PACMAD clade</taxon>
        <taxon>Panicoideae</taxon>
        <taxon>Andropogonodae</taxon>
        <taxon>Andropogoneae</taxon>
        <taxon>Sorghinae</taxon>
        <taxon>Sorghum</taxon>
    </lineage>
</organism>
<gene>
    <name evidence="8" type="ORF">BDA96_06G147100</name>
</gene>
<evidence type="ECO:0000313" key="9">
    <source>
        <dbReference type="Proteomes" id="UP000807115"/>
    </source>
</evidence>
<dbReference type="InterPro" id="IPR052437">
    <property type="entry name" value="Pectin_Meth_Modulator"/>
</dbReference>
<name>A0A921UCG8_SORBI</name>
<evidence type="ECO:0000313" key="8">
    <source>
        <dbReference type="EMBL" id="KAG0526453.1"/>
    </source>
</evidence>
<dbReference type="Gene3D" id="2.60.120.260">
    <property type="entry name" value="Galactose-binding domain-like"/>
    <property type="match status" value="2"/>
</dbReference>
<protein>
    <recommendedName>
        <fullName evidence="7">DUF642 domain-containing protein</fullName>
    </recommendedName>
</protein>
<accession>A0A921UCG8</accession>
<dbReference type="PANTHER" id="PTHR31265:SF8">
    <property type="entry name" value="OS04G0494950 PROTEIN"/>
    <property type="match status" value="1"/>
</dbReference>
<dbReference type="SUPFAM" id="SSF49785">
    <property type="entry name" value="Galactose-binding domain-like"/>
    <property type="match status" value="1"/>
</dbReference>
<feature type="signal peptide" evidence="6">
    <location>
        <begin position="1"/>
        <end position="27"/>
    </location>
</feature>
<dbReference type="InterPro" id="IPR006946">
    <property type="entry name" value="DGR2-like_dom"/>
</dbReference>
<keyword evidence="3" id="KW-0964">Secreted</keyword>
<feature type="domain" description="DUF642" evidence="7">
    <location>
        <begin position="200"/>
        <end position="365"/>
    </location>
</feature>
<comment type="caution">
    <text evidence="8">The sequence shown here is derived from an EMBL/GenBank/DDBJ whole genome shotgun (WGS) entry which is preliminary data.</text>
</comment>
<keyword evidence="4 6" id="KW-0732">Signal</keyword>
<evidence type="ECO:0000256" key="3">
    <source>
        <dbReference type="ARBA" id="ARBA00022525"/>
    </source>
</evidence>
<dbReference type="AlphaFoldDB" id="A0A921UCG8"/>
<feature type="domain" description="DUF642" evidence="7">
    <location>
        <begin position="31"/>
        <end position="188"/>
    </location>
</feature>
<evidence type="ECO:0000256" key="2">
    <source>
        <dbReference type="ARBA" id="ARBA00022512"/>
    </source>
</evidence>